<reference evidence="1" key="1">
    <citation type="journal article" date="2020" name="Microbiol. Resour. Announc.">
        <title>Complete Genome Sequence of Novel Psychrotolerant Legionella Strain TUM19329, Isolated from Antarctic Lake Sediment.</title>
        <authorList>
            <person name="Shimada S."/>
            <person name="Nakai R."/>
            <person name="Aoki K."/>
            <person name="Shimoeda N."/>
            <person name="Ohno G."/>
            <person name="Miyazaki Y."/>
            <person name="Kudoh S."/>
            <person name="Imura S."/>
            <person name="Watanabe K."/>
            <person name="Ishii Y."/>
            <person name="Tateda K."/>
        </authorList>
    </citation>
    <scope>NUCLEOTIDE SEQUENCE [LARGE SCALE GENOMIC DNA]</scope>
    <source>
        <strain evidence="1">TUM19329</strain>
    </source>
</reference>
<protein>
    <recommendedName>
        <fullName evidence="3">DNA-binding protein</fullName>
    </recommendedName>
</protein>
<dbReference type="Proteomes" id="UP000502894">
    <property type="component" value="Chromosome"/>
</dbReference>
<evidence type="ECO:0008006" key="3">
    <source>
        <dbReference type="Google" id="ProtNLM"/>
    </source>
</evidence>
<dbReference type="RefSeq" id="WP_173235804.1">
    <property type="nucleotide sequence ID" value="NZ_AP022839.1"/>
</dbReference>
<keyword evidence="2" id="KW-1185">Reference proteome</keyword>
<dbReference type="EMBL" id="AP022839">
    <property type="protein sequence ID" value="BCA93898.1"/>
    <property type="molecule type" value="Genomic_DNA"/>
</dbReference>
<proteinExistence type="predicted"/>
<organism evidence="1 2">
    <name type="scientific">Legionella antarctica</name>
    <dbReference type="NCBI Taxonomy" id="2708020"/>
    <lineage>
        <taxon>Bacteria</taxon>
        <taxon>Pseudomonadati</taxon>
        <taxon>Pseudomonadota</taxon>
        <taxon>Gammaproteobacteria</taxon>
        <taxon>Legionellales</taxon>
        <taxon>Legionellaceae</taxon>
        <taxon>Legionella</taxon>
    </lineage>
</organism>
<dbReference type="KEGG" id="lant:TUM19329_02590"/>
<accession>A0A6F8T0C3</accession>
<sequence>MANYNPNKVKINRSYSYEELAAVYGVHKNTVAAWINNGLPCLKDMRPYLILGADAKLYLQMQRQAKKQKCKPNEFYCMRCKKPTPTAENFVEYLPLTATKGRLSGFCFTCEGVVNKFIGYASLEKYALIFDLVKPKGLEHINDSDNPL</sequence>
<name>A0A6F8T0C3_9GAMM</name>
<evidence type="ECO:0000313" key="1">
    <source>
        <dbReference type="EMBL" id="BCA93898.1"/>
    </source>
</evidence>
<dbReference type="AlphaFoldDB" id="A0A6F8T0C3"/>
<evidence type="ECO:0000313" key="2">
    <source>
        <dbReference type="Proteomes" id="UP000502894"/>
    </source>
</evidence>
<dbReference type="InterPro" id="IPR036388">
    <property type="entry name" value="WH-like_DNA-bd_sf"/>
</dbReference>
<dbReference type="Gene3D" id="1.10.10.10">
    <property type="entry name" value="Winged helix-like DNA-binding domain superfamily/Winged helix DNA-binding domain"/>
    <property type="match status" value="1"/>
</dbReference>
<gene>
    <name evidence="1" type="ORF">TUM19329_02590</name>
</gene>